<evidence type="ECO:0000313" key="1">
    <source>
        <dbReference type="EMBL" id="CAG8822701.1"/>
    </source>
</evidence>
<dbReference type="AlphaFoldDB" id="A0A9N9KDG5"/>
<proteinExistence type="predicted"/>
<feature type="non-terminal residue" evidence="1">
    <location>
        <position position="57"/>
    </location>
</feature>
<keyword evidence="2" id="KW-1185">Reference proteome</keyword>
<accession>A0A9N9KDG5</accession>
<dbReference type="EMBL" id="CAJVPY010062490">
    <property type="protein sequence ID" value="CAG8822701.1"/>
    <property type="molecule type" value="Genomic_DNA"/>
</dbReference>
<organism evidence="1 2">
    <name type="scientific">Dentiscutata erythropus</name>
    <dbReference type="NCBI Taxonomy" id="1348616"/>
    <lineage>
        <taxon>Eukaryota</taxon>
        <taxon>Fungi</taxon>
        <taxon>Fungi incertae sedis</taxon>
        <taxon>Mucoromycota</taxon>
        <taxon>Glomeromycotina</taxon>
        <taxon>Glomeromycetes</taxon>
        <taxon>Diversisporales</taxon>
        <taxon>Gigasporaceae</taxon>
        <taxon>Dentiscutata</taxon>
    </lineage>
</organism>
<reference evidence="1" key="1">
    <citation type="submission" date="2021-06" db="EMBL/GenBank/DDBJ databases">
        <authorList>
            <person name="Kallberg Y."/>
            <person name="Tangrot J."/>
            <person name="Rosling A."/>
        </authorList>
    </citation>
    <scope>NUCLEOTIDE SEQUENCE</scope>
    <source>
        <strain evidence="1">MA453B</strain>
    </source>
</reference>
<evidence type="ECO:0000313" key="2">
    <source>
        <dbReference type="Proteomes" id="UP000789405"/>
    </source>
</evidence>
<comment type="caution">
    <text evidence="1">The sequence shown here is derived from an EMBL/GenBank/DDBJ whole genome shotgun (WGS) entry which is preliminary data.</text>
</comment>
<sequence>ITAPKSTKIEIETNVKDFLISNKNRINSTSIEITQAALTVEIINTISNIELEPQGNL</sequence>
<feature type="non-terminal residue" evidence="1">
    <location>
        <position position="1"/>
    </location>
</feature>
<protein>
    <submittedName>
        <fullName evidence="1">3846_t:CDS:1</fullName>
    </submittedName>
</protein>
<name>A0A9N9KDG5_9GLOM</name>
<dbReference type="Proteomes" id="UP000789405">
    <property type="component" value="Unassembled WGS sequence"/>
</dbReference>
<gene>
    <name evidence="1" type="ORF">DERYTH_LOCUS27354</name>
</gene>